<reference evidence="2 3" key="1">
    <citation type="journal article" date="2018" name="Nat. Ecol. Evol.">
        <title>Shark genomes provide insights into elasmobranch evolution and the origin of vertebrates.</title>
        <authorList>
            <person name="Hara Y"/>
            <person name="Yamaguchi K"/>
            <person name="Onimaru K"/>
            <person name="Kadota M"/>
            <person name="Koyanagi M"/>
            <person name="Keeley SD"/>
            <person name="Tatsumi K"/>
            <person name="Tanaka K"/>
            <person name="Motone F"/>
            <person name="Kageyama Y"/>
            <person name="Nozu R"/>
            <person name="Adachi N"/>
            <person name="Nishimura O"/>
            <person name="Nakagawa R"/>
            <person name="Tanegashima C"/>
            <person name="Kiyatake I"/>
            <person name="Matsumoto R"/>
            <person name="Murakumo K"/>
            <person name="Nishida K"/>
            <person name="Terakita A"/>
            <person name="Kuratani S"/>
            <person name="Sato K"/>
            <person name="Hyodo S Kuraku.S."/>
        </authorList>
    </citation>
    <scope>NUCLEOTIDE SEQUENCE [LARGE SCALE GENOMIC DNA]</scope>
</reference>
<protein>
    <submittedName>
        <fullName evidence="2">Uncharacterized protein</fullName>
    </submittedName>
</protein>
<evidence type="ECO:0000313" key="2">
    <source>
        <dbReference type="EMBL" id="GCC45272.1"/>
    </source>
</evidence>
<gene>
    <name evidence="2" type="ORF">chiPu_0029340</name>
</gene>
<keyword evidence="3" id="KW-1185">Reference proteome</keyword>
<accession>A0A401TRM9</accession>
<feature type="region of interest" description="Disordered" evidence="1">
    <location>
        <begin position="1"/>
        <end position="50"/>
    </location>
</feature>
<feature type="non-terminal residue" evidence="2">
    <location>
        <position position="103"/>
    </location>
</feature>
<dbReference type="EMBL" id="BEZZ01154332">
    <property type="protein sequence ID" value="GCC45272.1"/>
    <property type="molecule type" value="Genomic_DNA"/>
</dbReference>
<name>A0A401TRM9_CHIPU</name>
<organism evidence="2 3">
    <name type="scientific">Chiloscyllium punctatum</name>
    <name type="common">Brownbanded bambooshark</name>
    <name type="synonym">Hemiscyllium punctatum</name>
    <dbReference type="NCBI Taxonomy" id="137246"/>
    <lineage>
        <taxon>Eukaryota</taxon>
        <taxon>Metazoa</taxon>
        <taxon>Chordata</taxon>
        <taxon>Craniata</taxon>
        <taxon>Vertebrata</taxon>
        <taxon>Chondrichthyes</taxon>
        <taxon>Elasmobranchii</taxon>
        <taxon>Galeomorphii</taxon>
        <taxon>Galeoidea</taxon>
        <taxon>Orectolobiformes</taxon>
        <taxon>Hemiscylliidae</taxon>
        <taxon>Chiloscyllium</taxon>
    </lineage>
</organism>
<dbReference type="AlphaFoldDB" id="A0A401TRM9"/>
<comment type="caution">
    <text evidence="2">The sequence shown here is derived from an EMBL/GenBank/DDBJ whole genome shotgun (WGS) entry which is preliminary data.</text>
</comment>
<sequence>MVTSRRRDRVRDRDRWRTPGTTRTLSAATFLSPRCPPPISPSSPSRNSGNLLRKLGVAEIEPNWRSTAGALLEESTGRPTLLARRLGSMRMSECESGTSWGHS</sequence>
<evidence type="ECO:0000313" key="3">
    <source>
        <dbReference type="Proteomes" id="UP000287033"/>
    </source>
</evidence>
<dbReference type="Proteomes" id="UP000287033">
    <property type="component" value="Unassembled WGS sequence"/>
</dbReference>
<evidence type="ECO:0000256" key="1">
    <source>
        <dbReference type="SAM" id="MobiDB-lite"/>
    </source>
</evidence>
<feature type="compositionally biased region" description="Polar residues" evidence="1">
    <location>
        <begin position="19"/>
        <end position="29"/>
    </location>
</feature>
<proteinExistence type="predicted"/>